<comment type="caution">
    <text evidence="5">The sequence shown here is derived from an EMBL/GenBank/DDBJ whole genome shotgun (WGS) entry which is preliminary data.</text>
</comment>
<evidence type="ECO:0000313" key="6">
    <source>
        <dbReference type="Proteomes" id="UP001412067"/>
    </source>
</evidence>
<evidence type="ECO:0000259" key="4">
    <source>
        <dbReference type="SMART" id="SM00739"/>
    </source>
</evidence>
<dbReference type="InterPro" id="IPR057936">
    <property type="entry name" value="KOWx_Spt5"/>
</dbReference>
<dbReference type="Proteomes" id="UP001412067">
    <property type="component" value="Unassembled WGS sequence"/>
</dbReference>
<dbReference type="InterPro" id="IPR005100">
    <property type="entry name" value="NGN-domain"/>
</dbReference>
<feature type="region of interest" description="Disordered" evidence="3">
    <location>
        <begin position="686"/>
        <end position="705"/>
    </location>
</feature>
<proteinExistence type="predicted"/>
<feature type="region of interest" description="Disordered" evidence="3">
    <location>
        <begin position="652"/>
        <end position="675"/>
    </location>
</feature>
<name>A0ABR2LXX1_9ASPA</name>
<accession>A0ABR2LXX1</accession>
<evidence type="ECO:0000256" key="3">
    <source>
        <dbReference type="SAM" id="MobiDB-lite"/>
    </source>
</evidence>
<dbReference type="Gene3D" id="2.30.30.30">
    <property type="match status" value="2"/>
</dbReference>
<dbReference type="EMBL" id="JBBWWR010000014">
    <property type="protein sequence ID" value="KAK8953579.1"/>
    <property type="molecule type" value="Genomic_DNA"/>
</dbReference>
<dbReference type="SMART" id="SM00739">
    <property type="entry name" value="KOW"/>
    <property type="match status" value="3"/>
</dbReference>
<dbReference type="PANTHER" id="PTHR11125:SF8">
    <property type="entry name" value="PROTEIN RNA-DIRECTED DNA METHYLATION 3"/>
    <property type="match status" value="1"/>
</dbReference>
<dbReference type="InterPro" id="IPR005824">
    <property type="entry name" value="KOW"/>
</dbReference>
<dbReference type="CDD" id="cd06081">
    <property type="entry name" value="KOW_Spt5_1"/>
    <property type="match status" value="1"/>
</dbReference>
<dbReference type="InterPro" id="IPR036735">
    <property type="entry name" value="NGN_dom_sf"/>
</dbReference>
<dbReference type="InterPro" id="IPR041977">
    <property type="entry name" value="KOW_Spt5_4"/>
</dbReference>
<dbReference type="InterPro" id="IPR041973">
    <property type="entry name" value="KOW_Spt5_1"/>
</dbReference>
<feature type="region of interest" description="Disordered" evidence="3">
    <location>
        <begin position="1"/>
        <end position="45"/>
    </location>
</feature>
<dbReference type="InterPro" id="IPR039659">
    <property type="entry name" value="SPT5"/>
</dbReference>
<dbReference type="CDD" id="cd06084">
    <property type="entry name" value="KOW_Spt5_4"/>
    <property type="match status" value="1"/>
</dbReference>
<keyword evidence="2" id="KW-0539">Nucleus</keyword>
<dbReference type="Pfam" id="PF03439">
    <property type="entry name" value="Spt5-NGN"/>
    <property type="match status" value="1"/>
</dbReference>
<feature type="domain" description="KOW" evidence="4">
    <location>
        <begin position="246"/>
        <end position="273"/>
    </location>
</feature>
<sequence>MAVTGKGKQIAGKSAATPSSSGKRKISHGDSESSGTRPKKRSGILQFVDDAAKDADFEMEEEEQDDDLEWEDCDDFDFDFELPDIGTKEVKNVMKGPGKSSPLPFFIKEEEMNDDEIEEAIKERYRGSGFVSFDEDIKTGNDSELVAHATKDLSVWRVKCMMGRERQAAFCLMQKFVDLQKIGKKLLIFSVFALDHVKGFVYIEADKVCDVFEACNGLCILYPSRVEFVPRIEAPSLLSIQKKACAISKGTWVRMKNGKYKGDLAEVVLMNDAKKRVTIKLVPRIDLQAISKKFGGGTSLKASATPAPRLINSHELEDFRPHIEIRRDHETGEVFEVLDGLMLKDGYLYKKVSMVSLIHWGVQPSSAELLKFEDMGKDEVKDVSWLSSIYKANPKKKLPETSNVTHGGKPNPKDGVKQRNGFDLDDLVLFGKKSCGIIVDMENDIFKILKGDLIGSEVVTINIREIKKKCIDKVFTATDRCMKTISIDDVINVTEGPLEGRAGIVRHMYKGILFIYDECQSENNGFFCAKSGICDLVKKSRDFSAGKSGSKGGPSVAHSPIRSSEQEDDSQNPSRKSRSNNRGPFSVGQTLRICKGQLKGYLCRVIRIYRADITVKLDSLGKLLTVDEKLLSLPNSRRDDATALQSNMFENQEDQSTGGLMNEGEGFGMDHGDLNAGISSFGRDSWNAPSSSSFSFPTDHDGKAA</sequence>
<evidence type="ECO:0000256" key="2">
    <source>
        <dbReference type="ARBA" id="ARBA00023242"/>
    </source>
</evidence>
<dbReference type="CDD" id="cd09888">
    <property type="entry name" value="NGN_Euk"/>
    <property type="match status" value="1"/>
</dbReference>
<protein>
    <recommendedName>
        <fullName evidence="4">KOW domain-containing protein</fullName>
    </recommendedName>
</protein>
<feature type="domain" description="KOW" evidence="4">
    <location>
        <begin position="584"/>
        <end position="611"/>
    </location>
</feature>
<reference evidence="5 6" key="1">
    <citation type="journal article" date="2022" name="Nat. Plants">
        <title>Genomes of leafy and leafless Platanthera orchids illuminate the evolution of mycoheterotrophy.</title>
        <authorList>
            <person name="Li M.H."/>
            <person name="Liu K.W."/>
            <person name="Li Z."/>
            <person name="Lu H.C."/>
            <person name="Ye Q.L."/>
            <person name="Zhang D."/>
            <person name="Wang J.Y."/>
            <person name="Li Y.F."/>
            <person name="Zhong Z.M."/>
            <person name="Liu X."/>
            <person name="Yu X."/>
            <person name="Liu D.K."/>
            <person name="Tu X.D."/>
            <person name="Liu B."/>
            <person name="Hao Y."/>
            <person name="Liao X.Y."/>
            <person name="Jiang Y.T."/>
            <person name="Sun W.H."/>
            <person name="Chen J."/>
            <person name="Chen Y.Q."/>
            <person name="Ai Y."/>
            <person name="Zhai J.W."/>
            <person name="Wu S.S."/>
            <person name="Zhou Z."/>
            <person name="Hsiao Y.Y."/>
            <person name="Wu W.L."/>
            <person name="Chen Y.Y."/>
            <person name="Lin Y.F."/>
            <person name="Hsu J.L."/>
            <person name="Li C.Y."/>
            <person name="Wang Z.W."/>
            <person name="Zhao X."/>
            <person name="Zhong W.Y."/>
            <person name="Ma X.K."/>
            <person name="Ma L."/>
            <person name="Huang J."/>
            <person name="Chen G.Z."/>
            <person name="Huang M.Z."/>
            <person name="Huang L."/>
            <person name="Peng D.H."/>
            <person name="Luo Y.B."/>
            <person name="Zou S.Q."/>
            <person name="Chen S.P."/>
            <person name="Lan S."/>
            <person name="Tsai W.C."/>
            <person name="Van de Peer Y."/>
            <person name="Liu Z.J."/>
        </authorList>
    </citation>
    <scope>NUCLEOTIDE SEQUENCE [LARGE SCALE GENOMIC DNA]</scope>
    <source>
        <strain evidence="5">Lor288</strain>
    </source>
</reference>
<dbReference type="Pfam" id="PF23042">
    <property type="entry name" value="KOW1_SPT5"/>
    <property type="match status" value="1"/>
</dbReference>
<evidence type="ECO:0000313" key="5">
    <source>
        <dbReference type="EMBL" id="KAK8953579.1"/>
    </source>
</evidence>
<dbReference type="InterPro" id="IPR039385">
    <property type="entry name" value="NGN_Euk"/>
</dbReference>
<gene>
    <name evidence="5" type="ORF">KSP40_PGU003815</name>
</gene>
<dbReference type="Gene3D" id="3.30.70.940">
    <property type="entry name" value="NusG, N-terminal domain"/>
    <property type="match status" value="1"/>
</dbReference>
<feature type="domain" description="KOW" evidence="4">
    <location>
        <begin position="484"/>
        <end position="511"/>
    </location>
</feature>
<feature type="region of interest" description="Disordered" evidence="3">
    <location>
        <begin position="397"/>
        <end position="418"/>
    </location>
</feature>
<keyword evidence="6" id="KW-1185">Reference proteome</keyword>
<dbReference type="InterPro" id="IPR014722">
    <property type="entry name" value="Rib_uL2_dom2"/>
</dbReference>
<dbReference type="Pfam" id="PF23037">
    <property type="entry name" value="KOWx_SPT5"/>
    <property type="match status" value="1"/>
</dbReference>
<dbReference type="Pfam" id="PF23291">
    <property type="entry name" value="KOW4_SPT5"/>
    <property type="match status" value="1"/>
</dbReference>
<organism evidence="5 6">
    <name type="scientific">Platanthera guangdongensis</name>
    <dbReference type="NCBI Taxonomy" id="2320717"/>
    <lineage>
        <taxon>Eukaryota</taxon>
        <taxon>Viridiplantae</taxon>
        <taxon>Streptophyta</taxon>
        <taxon>Embryophyta</taxon>
        <taxon>Tracheophyta</taxon>
        <taxon>Spermatophyta</taxon>
        <taxon>Magnoliopsida</taxon>
        <taxon>Liliopsida</taxon>
        <taxon>Asparagales</taxon>
        <taxon>Orchidaceae</taxon>
        <taxon>Orchidoideae</taxon>
        <taxon>Orchideae</taxon>
        <taxon>Orchidinae</taxon>
        <taxon>Platanthera</taxon>
    </lineage>
</organism>
<comment type="subcellular location">
    <subcellularLocation>
        <location evidence="1">Nucleus</location>
    </subcellularLocation>
</comment>
<evidence type="ECO:0000256" key="1">
    <source>
        <dbReference type="ARBA" id="ARBA00004123"/>
    </source>
</evidence>
<dbReference type="PANTHER" id="PTHR11125">
    <property type="entry name" value="SUPPRESSOR OF TY 5"/>
    <property type="match status" value="1"/>
</dbReference>
<feature type="region of interest" description="Disordered" evidence="3">
    <location>
        <begin position="545"/>
        <end position="584"/>
    </location>
</feature>